<dbReference type="AlphaFoldDB" id="A0A0C1U3C0"/>
<comment type="caution">
    <text evidence="13">The sequence shown here is derived from an EMBL/GenBank/DDBJ whole genome shotgun (WGS) entry which is preliminary data.</text>
</comment>
<keyword evidence="10" id="KW-0472">Membrane</keyword>
<feature type="domain" description="Peptidase S11 D-alanyl-D-alanine carboxypeptidase A N-terminal" evidence="12">
    <location>
        <begin position="25"/>
        <end position="252"/>
    </location>
</feature>
<dbReference type="GO" id="GO:0071555">
    <property type="term" value="P:cell wall organization"/>
    <property type="evidence" value="ECO:0007669"/>
    <property type="project" value="UniProtKB-KW"/>
</dbReference>
<name>A0A0C1U3C0_9CLOT</name>
<protein>
    <submittedName>
        <fullName evidence="13">D-Ala-D-Ala carboxypeptidase 3 family protein</fullName>
    </submittedName>
</protein>
<evidence type="ECO:0000313" key="14">
    <source>
        <dbReference type="Proteomes" id="UP000031366"/>
    </source>
</evidence>
<keyword evidence="4" id="KW-0133">Cell shape</keyword>
<feature type="chain" id="PRO_5002153380" evidence="11">
    <location>
        <begin position="25"/>
        <end position="420"/>
    </location>
</feature>
<reference evidence="13 14" key="1">
    <citation type="journal article" date="2015" name="Infect. Genet. Evol.">
        <title>Genomic sequences of six botulinum neurotoxin-producing strains representing three clostridial species illustrate the mobility and diversity of botulinum neurotoxin genes.</title>
        <authorList>
            <person name="Smith T.J."/>
            <person name="Hill K.K."/>
            <person name="Xie G."/>
            <person name="Foley B.T."/>
            <person name="Williamson C.H."/>
            <person name="Foster J.T."/>
            <person name="Johnson S.L."/>
            <person name="Chertkov O."/>
            <person name="Teshima H."/>
            <person name="Gibbons H.S."/>
            <person name="Johnsky L.A."/>
            <person name="Karavis M.A."/>
            <person name="Smith L.A."/>
        </authorList>
    </citation>
    <scope>NUCLEOTIDE SEQUENCE [LARGE SCALE GENOMIC DNA]</scope>
    <source>
        <strain evidence="13 14">CDC 2741</strain>
    </source>
</reference>
<keyword evidence="5" id="KW-0573">Peptidoglycan synthesis</keyword>
<dbReference type="PANTHER" id="PTHR21581:SF33">
    <property type="entry name" value="D-ALANYL-D-ALANINE CARBOXYPEPTIDASE DACB"/>
    <property type="match status" value="1"/>
</dbReference>
<keyword evidence="14" id="KW-1185">Reference proteome</keyword>
<dbReference type="InterPro" id="IPR012338">
    <property type="entry name" value="Beta-lactam/transpept-like"/>
</dbReference>
<sequence>MKKAIASLLLVSTLSFCNFKYIFAAPSAPDPSAAGMVVIDATTGEVLFEKNKDVKYPPASPTKLMTALLTLENCNLDEKVTVGATPPTIEGSRIYIDQGEVLTVRQLLYALIMVSANDCAEALAEHIGGSQENFAKMMNERAKELGCKNTNFTNPHGLYEPDHRTTAYDLALVEKELLKNPEYIKISRTKTLFLEPTNKYKEKRPLWNDNRLLHDYEDYYYEPCIAAKTGYTDESLHSFVASAEKGNEKYIVSLLYDPYKTYFKDSKSIFEWAFNNFDTVKLYSKNDLITNYEAEDGTIIPLLASSDEFYTKDLSVKEEPQISFNTNSLDKKSFLKGQSIATAIMKYNNSTREIKLISGTDYTPKKFPVVAKIIKDNERTIKIALIIGFILLLLLIVLIIRRINLRKKRRRRLNRLTRKH</sequence>
<dbReference type="Gene3D" id="3.40.710.10">
    <property type="entry name" value="DD-peptidase/beta-lactamase superfamily"/>
    <property type="match status" value="1"/>
</dbReference>
<dbReference type="GO" id="GO:0008360">
    <property type="term" value="P:regulation of cell shape"/>
    <property type="evidence" value="ECO:0007669"/>
    <property type="project" value="UniProtKB-KW"/>
</dbReference>
<keyword evidence="10" id="KW-0812">Transmembrane</keyword>
<dbReference type="PANTHER" id="PTHR21581">
    <property type="entry name" value="D-ALANYL-D-ALANINE CARBOXYPEPTIDASE"/>
    <property type="match status" value="1"/>
</dbReference>
<dbReference type="OrthoDB" id="9791132at2"/>
<dbReference type="Pfam" id="PF00768">
    <property type="entry name" value="Peptidase_S11"/>
    <property type="match status" value="1"/>
</dbReference>
<feature type="active site" evidence="7">
    <location>
        <position position="115"/>
    </location>
</feature>
<keyword evidence="2 11" id="KW-0732">Signal</keyword>
<evidence type="ECO:0000256" key="9">
    <source>
        <dbReference type="RuleBase" id="RU004016"/>
    </source>
</evidence>
<evidence type="ECO:0000256" key="1">
    <source>
        <dbReference type="ARBA" id="ARBA00007164"/>
    </source>
</evidence>
<evidence type="ECO:0000256" key="5">
    <source>
        <dbReference type="ARBA" id="ARBA00022984"/>
    </source>
</evidence>
<evidence type="ECO:0000313" key="13">
    <source>
        <dbReference type="EMBL" id="KIE47339.1"/>
    </source>
</evidence>
<dbReference type="RefSeq" id="WP_039632061.1">
    <property type="nucleotide sequence ID" value="NZ_AYSO01000015.1"/>
</dbReference>
<evidence type="ECO:0000259" key="12">
    <source>
        <dbReference type="Pfam" id="PF00768"/>
    </source>
</evidence>
<keyword evidence="10" id="KW-1133">Transmembrane helix</keyword>
<proteinExistence type="inferred from homology"/>
<dbReference type="PRINTS" id="PR00725">
    <property type="entry name" value="DADACBPTASE1"/>
</dbReference>
<feature type="transmembrane region" description="Helical" evidence="10">
    <location>
        <begin position="383"/>
        <end position="403"/>
    </location>
</feature>
<feature type="active site" description="Acyl-ester intermediate" evidence="7">
    <location>
        <position position="60"/>
    </location>
</feature>
<evidence type="ECO:0000256" key="11">
    <source>
        <dbReference type="SAM" id="SignalP"/>
    </source>
</evidence>
<evidence type="ECO:0000256" key="7">
    <source>
        <dbReference type="PIRSR" id="PIRSR618044-1"/>
    </source>
</evidence>
<feature type="signal peptide" evidence="11">
    <location>
        <begin position="1"/>
        <end position="24"/>
    </location>
</feature>
<gene>
    <name evidence="13" type="ORF">U732_1216</name>
</gene>
<feature type="active site" description="Proton acceptor" evidence="7">
    <location>
        <position position="63"/>
    </location>
</feature>
<evidence type="ECO:0000256" key="3">
    <source>
        <dbReference type="ARBA" id="ARBA00022801"/>
    </source>
</evidence>
<keyword evidence="13" id="KW-0645">Protease</keyword>
<comment type="similarity">
    <text evidence="1 9">Belongs to the peptidase S11 family.</text>
</comment>
<evidence type="ECO:0000256" key="4">
    <source>
        <dbReference type="ARBA" id="ARBA00022960"/>
    </source>
</evidence>
<dbReference type="GO" id="GO:0009002">
    <property type="term" value="F:serine-type D-Ala-D-Ala carboxypeptidase activity"/>
    <property type="evidence" value="ECO:0007669"/>
    <property type="project" value="InterPro"/>
</dbReference>
<evidence type="ECO:0000256" key="2">
    <source>
        <dbReference type="ARBA" id="ARBA00022729"/>
    </source>
</evidence>
<keyword evidence="3" id="KW-0378">Hydrolase</keyword>
<organism evidence="13 14">
    <name type="scientific">Clostridium argentinense CDC 2741</name>
    <dbReference type="NCBI Taxonomy" id="1418104"/>
    <lineage>
        <taxon>Bacteria</taxon>
        <taxon>Bacillati</taxon>
        <taxon>Bacillota</taxon>
        <taxon>Clostridia</taxon>
        <taxon>Eubacteriales</taxon>
        <taxon>Clostridiaceae</taxon>
        <taxon>Clostridium</taxon>
    </lineage>
</organism>
<dbReference type="Proteomes" id="UP000031366">
    <property type="component" value="Unassembled WGS sequence"/>
</dbReference>
<evidence type="ECO:0000256" key="10">
    <source>
        <dbReference type="SAM" id="Phobius"/>
    </source>
</evidence>
<dbReference type="STRING" id="29341.RSJ17_14115"/>
<dbReference type="EMBL" id="AYSO01000015">
    <property type="protein sequence ID" value="KIE47339.1"/>
    <property type="molecule type" value="Genomic_DNA"/>
</dbReference>
<dbReference type="GO" id="GO:0009252">
    <property type="term" value="P:peptidoglycan biosynthetic process"/>
    <property type="evidence" value="ECO:0007669"/>
    <property type="project" value="UniProtKB-KW"/>
</dbReference>
<dbReference type="InterPro" id="IPR001967">
    <property type="entry name" value="Peptidase_S11_N"/>
</dbReference>
<evidence type="ECO:0000256" key="8">
    <source>
        <dbReference type="PIRSR" id="PIRSR618044-2"/>
    </source>
</evidence>
<keyword evidence="6" id="KW-0961">Cell wall biogenesis/degradation</keyword>
<dbReference type="InterPro" id="IPR018044">
    <property type="entry name" value="Peptidase_S11"/>
</dbReference>
<evidence type="ECO:0000256" key="6">
    <source>
        <dbReference type="ARBA" id="ARBA00023316"/>
    </source>
</evidence>
<dbReference type="GO" id="GO:0006508">
    <property type="term" value="P:proteolysis"/>
    <property type="evidence" value="ECO:0007669"/>
    <property type="project" value="InterPro"/>
</dbReference>
<feature type="binding site" evidence="8">
    <location>
        <position position="228"/>
    </location>
    <ligand>
        <name>substrate</name>
    </ligand>
</feature>
<keyword evidence="13" id="KW-0121">Carboxypeptidase</keyword>
<dbReference type="SUPFAM" id="SSF56601">
    <property type="entry name" value="beta-lactamase/transpeptidase-like"/>
    <property type="match status" value="1"/>
</dbReference>
<accession>A0A0C1U3C0</accession>